<dbReference type="Pfam" id="PF00990">
    <property type="entry name" value="GGDEF"/>
    <property type="match status" value="1"/>
</dbReference>
<feature type="non-terminal residue" evidence="2">
    <location>
        <position position="1"/>
    </location>
</feature>
<dbReference type="InterPro" id="IPR000160">
    <property type="entry name" value="GGDEF_dom"/>
</dbReference>
<dbReference type="NCBIfam" id="TIGR00254">
    <property type="entry name" value="GGDEF"/>
    <property type="match status" value="1"/>
</dbReference>
<dbReference type="AlphaFoldDB" id="A0A0F9DYR4"/>
<dbReference type="GO" id="GO:0005886">
    <property type="term" value="C:plasma membrane"/>
    <property type="evidence" value="ECO:0007669"/>
    <property type="project" value="TreeGrafter"/>
</dbReference>
<dbReference type="SMART" id="SM00267">
    <property type="entry name" value="GGDEF"/>
    <property type="match status" value="1"/>
</dbReference>
<dbReference type="GO" id="GO:0052621">
    <property type="term" value="F:diguanylate cyclase activity"/>
    <property type="evidence" value="ECO:0007669"/>
    <property type="project" value="TreeGrafter"/>
</dbReference>
<dbReference type="InterPro" id="IPR029787">
    <property type="entry name" value="Nucleotide_cyclase"/>
</dbReference>
<dbReference type="CDD" id="cd01949">
    <property type="entry name" value="GGDEF"/>
    <property type="match status" value="1"/>
</dbReference>
<dbReference type="GO" id="GO:1902201">
    <property type="term" value="P:negative regulation of bacterial-type flagellum-dependent cell motility"/>
    <property type="evidence" value="ECO:0007669"/>
    <property type="project" value="TreeGrafter"/>
</dbReference>
<dbReference type="Gene3D" id="3.30.70.270">
    <property type="match status" value="1"/>
</dbReference>
<comment type="caution">
    <text evidence="2">The sequence shown here is derived from an EMBL/GenBank/DDBJ whole genome shotgun (WGS) entry which is preliminary data.</text>
</comment>
<dbReference type="FunFam" id="3.30.70.270:FF:000001">
    <property type="entry name" value="Diguanylate cyclase domain protein"/>
    <property type="match status" value="1"/>
</dbReference>
<dbReference type="SUPFAM" id="SSF55073">
    <property type="entry name" value="Nucleotide cyclase"/>
    <property type="match status" value="1"/>
</dbReference>
<dbReference type="InterPro" id="IPR050469">
    <property type="entry name" value="Diguanylate_Cyclase"/>
</dbReference>
<dbReference type="GO" id="GO:0043709">
    <property type="term" value="P:cell adhesion involved in single-species biofilm formation"/>
    <property type="evidence" value="ECO:0007669"/>
    <property type="project" value="TreeGrafter"/>
</dbReference>
<dbReference type="PANTHER" id="PTHR45138">
    <property type="entry name" value="REGULATORY COMPONENTS OF SENSORY TRANSDUCTION SYSTEM"/>
    <property type="match status" value="1"/>
</dbReference>
<dbReference type="Gene3D" id="3.30.450.40">
    <property type="match status" value="1"/>
</dbReference>
<name>A0A0F9DYR4_9ZZZZ</name>
<reference evidence="2" key="1">
    <citation type="journal article" date="2015" name="Nature">
        <title>Complex archaea that bridge the gap between prokaryotes and eukaryotes.</title>
        <authorList>
            <person name="Spang A."/>
            <person name="Saw J.H."/>
            <person name="Jorgensen S.L."/>
            <person name="Zaremba-Niedzwiedzka K."/>
            <person name="Martijn J."/>
            <person name="Lind A.E."/>
            <person name="van Eijk R."/>
            <person name="Schleper C."/>
            <person name="Guy L."/>
            <person name="Ettema T.J."/>
        </authorList>
    </citation>
    <scope>NUCLEOTIDE SEQUENCE</scope>
</reference>
<sequence length="219" mass="24612">VPVSNEAETFGVLELYNKPGGRDFTKEDACMVEKFADLASHALEKIGLQQRLEELVITDDLTKLFNTRYLTRSLEAEIQRSIRYSTSVSLIFMDLDYFKDVNDVHGHLVGSKLLAEVGQFLMGQLRSLDIVARYGGDEFVIVLPQTELNGALVIADRMRKNIEDCVFLEKEVMNLKITASFGVASYPETADSKESLIKIADDSMYNVKKNTRNGVYAII</sequence>
<proteinExistence type="predicted"/>
<dbReference type="SUPFAM" id="SSF55781">
    <property type="entry name" value="GAF domain-like"/>
    <property type="match status" value="1"/>
</dbReference>
<accession>A0A0F9DYR4</accession>
<dbReference type="InterPro" id="IPR043128">
    <property type="entry name" value="Rev_trsase/Diguanyl_cyclase"/>
</dbReference>
<dbReference type="InterPro" id="IPR029016">
    <property type="entry name" value="GAF-like_dom_sf"/>
</dbReference>
<organism evidence="2">
    <name type="scientific">marine sediment metagenome</name>
    <dbReference type="NCBI Taxonomy" id="412755"/>
    <lineage>
        <taxon>unclassified sequences</taxon>
        <taxon>metagenomes</taxon>
        <taxon>ecological metagenomes</taxon>
    </lineage>
</organism>
<feature type="domain" description="GGDEF" evidence="1">
    <location>
        <begin position="86"/>
        <end position="219"/>
    </location>
</feature>
<gene>
    <name evidence="2" type="ORF">LCGC14_2490220</name>
</gene>
<dbReference type="PROSITE" id="PS50887">
    <property type="entry name" value="GGDEF"/>
    <property type="match status" value="1"/>
</dbReference>
<evidence type="ECO:0000259" key="1">
    <source>
        <dbReference type="PROSITE" id="PS50887"/>
    </source>
</evidence>
<protein>
    <recommendedName>
        <fullName evidence="1">GGDEF domain-containing protein</fullName>
    </recommendedName>
</protein>
<dbReference type="EMBL" id="LAZR01039454">
    <property type="protein sequence ID" value="KKL16973.1"/>
    <property type="molecule type" value="Genomic_DNA"/>
</dbReference>
<evidence type="ECO:0000313" key="2">
    <source>
        <dbReference type="EMBL" id="KKL16973.1"/>
    </source>
</evidence>
<dbReference type="PANTHER" id="PTHR45138:SF6">
    <property type="entry name" value="DIGUANYLATE CYCLASE DGCN"/>
    <property type="match status" value="1"/>
</dbReference>